<reference evidence="3 4" key="1">
    <citation type="submission" date="2016-10" db="EMBL/GenBank/DDBJ databases">
        <title>Comparative genome analysis of multiple Pseudomonas spp. focuses on biocontrol and plant growth promoting traits.</title>
        <authorList>
            <person name="Tao X.-Y."/>
            <person name="Taylor C.G."/>
        </authorList>
    </citation>
    <scope>NUCLEOTIDE SEQUENCE [LARGE SCALE GENOMIC DNA]</scope>
    <source>
        <strain evidence="3 4">37A10</strain>
    </source>
</reference>
<keyword evidence="2" id="KW-0472">Membrane</keyword>
<feature type="transmembrane region" description="Helical" evidence="2">
    <location>
        <begin position="65"/>
        <end position="82"/>
    </location>
</feature>
<keyword evidence="2" id="KW-1133">Transmembrane helix</keyword>
<accession>A0A423KBB7</accession>
<dbReference type="AlphaFoldDB" id="A0A423KBB7"/>
<evidence type="ECO:0000313" key="3">
    <source>
        <dbReference type="EMBL" id="RON49344.1"/>
    </source>
</evidence>
<evidence type="ECO:0000256" key="1">
    <source>
        <dbReference type="SAM" id="MobiDB-lite"/>
    </source>
</evidence>
<feature type="transmembrane region" description="Helical" evidence="2">
    <location>
        <begin position="133"/>
        <end position="153"/>
    </location>
</feature>
<proteinExistence type="predicted"/>
<feature type="region of interest" description="Disordered" evidence="1">
    <location>
        <begin position="1"/>
        <end position="20"/>
    </location>
</feature>
<keyword evidence="2" id="KW-0812">Transmembrane</keyword>
<evidence type="ECO:0000313" key="4">
    <source>
        <dbReference type="Proteomes" id="UP000285349"/>
    </source>
</evidence>
<comment type="caution">
    <text evidence="3">The sequence shown here is derived from an EMBL/GenBank/DDBJ whole genome shotgun (WGS) entry which is preliminary data.</text>
</comment>
<dbReference type="RefSeq" id="WP_123509002.1">
    <property type="nucleotide sequence ID" value="NZ_MOBQ01000008.1"/>
</dbReference>
<feature type="compositionally biased region" description="Basic residues" evidence="1">
    <location>
        <begin position="1"/>
        <end position="11"/>
    </location>
</feature>
<feature type="transmembrane region" description="Helical" evidence="2">
    <location>
        <begin position="94"/>
        <end position="112"/>
    </location>
</feature>
<name>A0A423KBB7_9PSED</name>
<dbReference type="OrthoDB" id="9992694at2"/>
<dbReference type="Proteomes" id="UP000285349">
    <property type="component" value="Unassembled WGS sequence"/>
</dbReference>
<evidence type="ECO:0000256" key="2">
    <source>
        <dbReference type="SAM" id="Phobius"/>
    </source>
</evidence>
<protein>
    <submittedName>
        <fullName evidence="3">Uncharacterized protein</fullName>
    </submittedName>
</protein>
<organism evidence="3 4">
    <name type="scientific">Pseudomonas frederiksbergensis</name>
    <dbReference type="NCBI Taxonomy" id="104087"/>
    <lineage>
        <taxon>Bacteria</taxon>
        <taxon>Pseudomonadati</taxon>
        <taxon>Pseudomonadota</taxon>
        <taxon>Gammaproteobacteria</taxon>
        <taxon>Pseudomonadales</taxon>
        <taxon>Pseudomonadaceae</taxon>
        <taxon>Pseudomonas</taxon>
    </lineage>
</organism>
<sequence>MNRRTTKKIKTKPNPTGLTRQAKNNGFPTELISEPQDKLAYNQLLSHLLHIEAKDITLKWVFDHIRNYIICGVVFWAGIRAFKIPKQSYIDSFSYSIGGVVLIFGSVLFFSLNMLHGIVGYSKIRNLGTIRKASYLIGCFIMFFSAQILYITAKSS</sequence>
<gene>
    <name evidence="3" type="ORF">BK666_07145</name>
</gene>
<dbReference type="EMBL" id="MOBQ01000008">
    <property type="protein sequence ID" value="RON49344.1"/>
    <property type="molecule type" value="Genomic_DNA"/>
</dbReference>